<evidence type="ECO:0000313" key="2">
    <source>
        <dbReference type="Proteomes" id="UP001519290"/>
    </source>
</evidence>
<dbReference type="RefSeq" id="WP_209904595.1">
    <property type="nucleotide sequence ID" value="NZ_BAAAJW010000017.1"/>
</dbReference>
<protein>
    <submittedName>
        <fullName evidence="1">Uncharacterized protein</fullName>
    </submittedName>
</protein>
<dbReference type="Proteomes" id="UP001519290">
    <property type="component" value="Unassembled WGS sequence"/>
</dbReference>
<dbReference type="EMBL" id="JAGIOD010000002">
    <property type="protein sequence ID" value="MBP2383767.1"/>
    <property type="molecule type" value="Genomic_DNA"/>
</dbReference>
<name>A0ABS4X5M8_9MICO</name>
<keyword evidence="2" id="KW-1185">Reference proteome</keyword>
<evidence type="ECO:0000313" key="1">
    <source>
        <dbReference type="EMBL" id="MBP2383767.1"/>
    </source>
</evidence>
<organism evidence="1 2">
    <name type="scientific">Brachybacterium sacelli</name>
    <dbReference type="NCBI Taxonomy" id="173364"/>
    <lineage>
        <taxon>Bacteria</taxon>
        <taxon>Bacillati</taxon>
        <taxon>Actinomycetota</taxon>
        <taxon>Actinomycetes</taxon>
        <taxon>Micrococcales</taxon>
        <taxon>Dermabacteraceae</taxon>
        <taxon>Brachybacterium</taxon>
    </lineage>
</organism>
<sequence>MTTHLKITTVFKGERTETRGSDWPGWDLEAAASVMRAQHRVDGGGLVYDLPVGGRHREAGIVRVVHEWSDSERVVDDASVAVS</sequence>
<accession>A0ABS4X5M8</accession>
<gene>
    <name evidence="1" type="ORF">JOF43_003756</name>
</gene>
<proteinExistence type="predicted"/>
<comment type="caution">
    <text evidence="1">The sequence shown here is derived from an EMBL/GenBank/DDBJ whole genome shotgun (WGS) entry which is preliminary data.</text>
</comment>
<reference evidence="1 2" key="1">
    <citation type="submission" date="2021-03" db="EMBL/GenBank/DDBJ databases">
        <title>Sequencing the genomes of 1000 actinobacteria strains.</title>
        <authorList>
            <person name="Klenk H.-P."/>
        </authorList>
    </citation>
    <scope>NUCLEOTIDE SEQUENCE [LARGE SCALE GENOMIC DNA]</scope>
    <source>
        <strain evidence="1 2">DSM 14566</strain>
    </source>
</reference>